<accession>A0A4U0WFU4</accession>
<dbReference type="AlphaFoldDB" id="A0A4U0WFU4"/>
<dbReference type="EMBL" id="NAJN01001690">
    <property type="protein sequence ID" value="TKA61724.1"/>
    <property type="molecule type" value="Genomic_DNA"/>
</dbReference>
<dbReference type="Proteomes" id="UP000308768">
    <property type="component" value="Unassembled WGS sequence"/>
</dbReference>
<organism evidence="1 2">
    <name type="scientific">Cryomyces minteri</name>
    <dbReference type="NCBI Taxonomy" id="331657"/>
    <lineage>
        <taxon>Eukaryota</taxon>
        <taxon>Fungi</taxon>
        <taxon>Dikarya</taxon>
        <taxon>Ascomycota</taxon>
        <taxon>Pezizomycotina</taxon>
        <taxon>Dothideomycetes</taxon>
        <taxon>Dothideomycetes incertae sedis</taxon>
        <taxon>Cryomyces</taxon>
    </lineage>
</organism>
<protein>
    <submittedName>
        <fullName evidence="1">Uncharacterized protein</fullName>
    </submittedName>
</protein>
<evidence type="ECO:0000313" key="2">
    <source>
        <dbReference type="Proteomes" id="UP000308768"/>
    </source>
</evidence>
<sequence length="135" mass="13694">MSPHPHGNNDDIPFCASPSALLSFLDGTTASSPSSTSSDALHALRSSIASLNLAVTAPLEPATVAALRSSLHAFLDARSVAPCATARVGKGMERVFEGGEGGGKGGDRVERSLDGTVAKATAGEVLLWVVVVLVI</sequence>
<keyword evidence="2" id="KW-1185">Reference proteome</keyword>
<reference evidence="1 2" key="1">
    <citation type="submission" date="2017-03" db="EMBL/GenBank/DDBJ databases">
        <title>Genomes of endolithic fungi from Antarctica.</title>
        <authorList>
            <person name="Coleine C."/>
            <person name="Masonjones S."/>
            <person name="Stajich J.E."/>
        </authorList>
    </citation>
    <scope>NUCLEOTIDE SEQUENCE [LARGE SCALE GENOMIC DNA]</scope>
    <source>
        <strain evidence="1 2">CCFEE 5187</strain>
    </source>
</reference>
<gene>
    <name evidence="1" type="ORF">B0A49_10001</name>
</gene>
<proteinExistence type="predicted"/>
<comment type="caution">
    <text evidence="1">The sequence shown here is derived from an EMBL/GenBank/DDBJ whole genome shotgun (WGS) entry which is preliminary data.</text>
</comment>
<name>A0A4U0WFU4_9PEZI</name>
<evidence type="ECO:0000313" key="1">
    <source>
        <dbReference type="EMBL" id="TKA61724.1"/>
    </source>
</evidence>